<reference evidence="3" key="1">
    <citation type="submission" date="2017-01" db="EMBL/GenBank/DDBJ databases">
        <title>Comparative genomics of anhydrobiosis in the tardigrade Hypsibius dujardini.</title>
        <authorList>
            <person name="Yoshida Y."/>
            <person name="Koutsovoulos G."/>
            <person name="Laetsch D."/>
            <person name="Stevens L."/>
            <person name="Kumar S."/>
            <person name="Horikawa D."/>
            <person name="Ishino K."/>
            <person name="Komine S."/>
            <person name="Tomita M."/>
            <person name="Blaxter M."/>
            <person name="Arakawa K."/>
        </authorList>
    </citation>
    <scope>NUCLEOTIDE SEQUENCE [LARGE SCALE GENOMIC DNA]</scope>
    <source>
        <strain evidence="3">Z151</strain>
    </source>
</reference>
<dbReference type="EMBL" id="MTYJ01000006">
    <property type="protein sequence ID" value="OQV24486.1"/>
    <property type="molecule type" value="Genomic_DNA"/>
</dbReference>
<evidence type="ECO:0000313" key="3">
    <source>
        <dbReference type="Proteomes" id="UP000192578"/>
    </source>
</evidence>
<organism evidence="2 3">
    <name type="scientific">Hypsibius exemplaris</name>
    <name type="common">Freshwater tardigrade</name>
    <dbReference type="NCBI Taxonomy" id="2072580"/>
    <lineage>
        <taxon>Eukaryota</taxon>
        <taxon>Metazoa</taxon>
        <taxon>Ecdysozoa</taxon>
        <taxon>Tardigrada</taxon>
        <taxon>Eutardigrada</taxon>
        <taxon>Parachela</taxon>
        <taxon>Hypsibioidea</taxon>
        <taxon>Hypsibiidae</taxon>
        <taxon>Hypsibius</taxon>
    </lineage>
</organism>
<protein>
    <submittedName>
        <fullName evidence="2">Uncharacterized protein</fullName>
    </submittedName>
</protein>
<dbReference type="AlphaFoldDB" id="A0A1W0XAD4"/>
<proteinExistence type="predicted"/>
<name>A0A1W0XAD4_HYPEX</name>
<evidence type="ECO:0000256" key="1">
    <source>
        <dbReference type="SAM" id="MobiDB-lite"/>
    </source>
</evidence>
<evidence type="ECO:0000313" key="2">
    <source>
        <dbReference type="EMBL" id="OQV24486.1"/>
    </source>
</evidence>
<feature type="region of interest" description="Disordered" evidence="1">
    <location>
        <begin position="79"/>
        <end position="148"/>
    </location>
</feature>
<sequence length="148" mass="16728">MRSCNVALRSTVKAFLNQAYGNSPNLLIRPSTASGINLFPLPQNPYKRRKQHSSPDSFQFCSNFNSVKVLWLNCKSFSSPHHRSTPLNMPDKVTTVTKEKTDIKDGKSTHEFKSETKGCGQDSKEHTKEEHTLKNGKETHKISSEVKH</sequence>
<keyword evidence="3" id="KW-1185">Reference proteome</keyword>
<dbReference type="Proteomes" id="UP000192578">
    <property type="component" value="Unassembled WGS sequence"/>
</dbReference>
<feature type="compositionally biased region" description="Basic and acidic residues" evidence="1">
    <location>
        <begin position="97"/>
        <end position="148"/>
    </location>
</feature>
<gene>
    <name evidence="2" type="ORF">BV898_01548</name>
</gene>
<accession>A0A1W0XAD4</accession>
<comment type="caution">
    <text evidence="2">The sequence shown here is derived from an EMBL/GenBank/DDBJ whole genome shotgun (WGS) entry which is preliminary data.</text>
</comment>